<dbReference type="RefSeq" id="WP_044823418.1">
    <property type="nucleotide sequence ID" value="NZ_CP009687.1"/>
</dbReference>
<dbReference type="KEGG" id="cace:CACET_c09340"/>
<dbReference type="EMBL" id="CP009687">
    <property type="protein sequence ID" value="AKL94441.1"/>
    <property type="molecule type" value="Genomic_DNA"/>
</dbReference>
<sequence length="118" mass="13998">MSRRIKKITTVEDLDKIVKKSKKKPVFIFKHDITLSESEEAYQQYIEFIEENEEDVLFCMVDVREYVEVSEAVEEILEINHEAPQLMLIMEEEVVWDDQQNNITSDNLIEVVNEFISI</sequence>
<dbReference type="STRING" id="84022.CACET_c09340"/>
<dbReference type="NCBIfam" id="TIGR04019">
    <property type="entry name" value="B_thiol_YtxJ"/>
    <property type="match status" value="1"/>
</dbReference>
<reference evidence="1 2" key="1">
    <citation type="submission" date="2014-10" db="EMBL/GenBank/DDBJ databases">
        <title>Genome sequence of Clostridium aceticum DSM 1496.</title>
        <authorList>
            <person name="Poehlein A."/>
            <person name="Schiel-Bengelsdorf B."/>
            <person name="Gottschalk G."/>
            <person name="Duerre P."/>
            <person name="Daniel R."/>
        </authorList>
    </citation>
    <scope>NUCLEOTIDE SEQUENCE [LARGE SCALE GENOMIC DNA]</scope>
    <source>
        <strain evidence="1 2">DSM 1496</strain>
    </source>
</reference>
<dbReference type="SUPFAM" id="SSF52833">
    <property type="entry name" value="Thioredoxin-like"/>
    <property type="match status" value="1"/>
</dbReference>
<keyword evidence="2" id="KW-1185">Reference proteome</keyword>
<evidence type="ECO:0000313" key="2">
    <source>
        <dbReference type="Proteomes" id="UP000035704"/>
    </source>
</evidence>
<dbReference type="Proteomes" id="UP000035704">
    <property type="component" value="Chromosome"/>
</dbReference>
<dbReference type="AlphaFoldDB" id="A0A0D8IEE2"/>
<accession>A0A0D8IEE2</accession>
<organism evidence="1 2">
    <name type="scientific">Clostridium aceticum</name>
    <dbReference type="NCBI Taxonomy" id="84022"/>
    <lineage>
        <taxon>Bacteria</taxon>
        <taxon>Bacillati</taxon>
        <taxon>Bacillota</taxon>
        <taxon>Clostridia</taxon>
        <taxon>Eubacteriales</taxon>
        <taxon>Clostridiaceae</taxon>
        <taxon>Clostridium</taxon>
    </lineage>
</organism>
<protein>
    <submittedName>
        <fullName evidence="1">Uncharacterized protein</fullName>
    </submittedName>
</protein>
<name>A0A0D8IEE2_9CLOT</name>
<proteinExistence type="predicted"/>
<dbReference type="PATRIC" id="fig|84022.5.peg.2393"/>
<gene>
    <name evidence="1" type="ORF">CACET_c09340</name>
</gene>
<dbReference type="InterPro" id="IPR022551">
    <property type="entry name" value="BrxC"/>
</dbReference>
<dbReference type="Gene3D" id="3.40.30.10">
    <property type="entry name" value="Glutaredoxin"/>
    <property type="match status" value="1"/>
</dbReference>
<dbReference type="InterPro" id="IPR036249">
    <property type="entry name" value="Thioredoxin-like_sf"/>
</dbReference>
<dbReference type="OrthoDB" id="677051at2"/>
<dbReference type="Pfam" id="PF11009">
    <property type="entry name" value="BrxC"/>
    <property type="match status" value="1"/>
</dbReference>
<evidence type="ECO:0000313" key="1">
    <source>
        <dbReference type="EMBL" id="AKL94441.1"/>
    </source>
</evidence>